<reference evidence="2 3" key="1">
    <citation type="journal article" date="2014" name="Proc. Natl. Acad. Sci. U.S.A.">
        <title>Functional characterization of flavobacteria rhodopsins reveals a unique class of light-driven chloride pump in bacteria.</title>
        <authorList>
            <person name="Yoshizawa S."/>
            <person name="Kumagai Y."/>
            <person name="Kim H."/>
            <person name="Ogura Y."/>
            <person name="Hayashi T."/>
            <person name="Iwasaki W."/>
            <person name="DeLong E.F."/>
            <person name="Kogure K."/>
        </authorList>
    </citation>
    <scope>NUCLEOTIDE SEQUENCE [LARGE SCALE GENOMIC DNA]</scope>
    <source>
        <strain evidence="2 3">S1-08</strain>
    </source>
</reference>
<dbReference type="HOGENOM" id="CLU_123838_0_0_10"/>
<dbReference type="PROSITE" id="PS51257">
    <property type="entry name" value="PROKAR_LIPOPROTEIN"/>
    <property type="match status" value="1"/>
</dbReference>
<evidence type="ECO:0000313" key="3">
    <source>
        <dbReference type="Proteomes" id="UP000031760"/>
    </source>
</evidence>
<dbReference type="AlphaFoldDB" id="W8VPV2"/>
<evidence type="ECO:0008006" key="4">
    <source>
        <dbReference type="Google" id="ProtNLM"/>
    </source>
</evidence>
<dbReference type="KEGG" id="nmf:NMS_1270"/>
<sequence>MKKILLLLVIAAGFSACEGDQGPPGFDGVNIVAQSFETTVNFSAPDYSVLVPYPNNITVFPNDMTLAYILFDQVPGNNGGLVDVWRLLPQTLYTDFGEFQYNYDFTNGDATLFLDGPASTDFNNLTTADLNNQTFRIVILPAELANNPLLDVTDYEAVMNLANLNNSDIIKIEN</sequence>
<evidence type="ECO:0000313" key="2">
    <source>
        <dbReference type="EMBL" id="BAO55279.1"/>
    </source>
</evidence>
<evidence type="ECO:0000256" key="1">
    <source>
        <dbReference type="SAM" id="SignalP"/>
    </source>
</evidence>
<dbReference type="EMBL" id="AP014548">
    <property type="protein sequence ID" value="BAO55279.1"/>
    <property type="molecule type" value="Genomic_DNA"/>
</dbReference>
<gene>
    <name evidence="2" type="ORF">NMS_1270</name>
</gene>
<dbReference type="Proteomes" id="UP000031760">
    <property type="component" value="Chromosome"/>
</dbReference>
<feature type="signal peptide" evidence="1">
    <location>
        <begin position="1"/>
        <end position="18"/>
    </location>
</feature>
<feature type="chain" id="PRO_5004917165" description="Dihydrolipoamide dehydrogenase" evidence="1">
    <location>
        <begin position="19"/>
        <end position="174"/>
    </location>
</feature>
<protein>
    <recommendedName>
        <fullName evidence="4">Dihydrolipoamide dehydrogenase</fullName>
    </recommendedName>
</protein>
<dbReference type="OrthoDB" id="1524444at2"/>
<proteinExistence type="predicted"/>
<keyword evidence="1" id="KW-0732">Signal</keyword>
<dbReference type="RefSeq" id="WP_041497522.1">
    <property type="nucleotide sequence ID" value="NZ_AP014548.1"/>
</dbReference>
<name>W8VPV2_9FLAO</name>
<accession>W8VPV2</accession>
<organism evidence="2 3">
    <name type="scientific">Nonlabens marinus S1-08</name>
    <dbReference type="NCBI Taxonomy" id="1454201"/>
    <lineage>
        <taxon>Bacteria</taxon>
        <taxon>Pseudomonadati</taxon>
        <taxon>Bacteroidota</taxon>
        <taxon>Flavobacteriia</taxon>
        <taxon>Flavobacteriales</taxon>
        <taxon>Flavobacteriaceae</taxon>
        <taxon>Nonlabens</taxon>
    </lineage>
</organism>
<dbReference type="STRING" id="1454201.NMS_1270"/>
<keyword evidence="3" id="KW-1185">Reference proteome</keyword>